<dbReference type="Gene3D" id="3.10.20.30">
    <property type="match status" value="1"/>
</dbReference>
<dbReference type="SUPFAM" id="SSF54285">
    <property type="entry name" value="MoaD/ThiS"/>
    <property type="match status" value="1"/>
</dbReference>
<accession>A0A5C6U589</accession>
<evidence type="ECO:0000313" key="2">
    <source>
        <dbReference type="Proteomes" id="UP000321832"/>
    </source>
</evidence>
<dbReference type="Proteomes" id="UP000321832">
    <property type="component" value="Unassembled WGS sequence"/>
</dbReference>
<sequence>MKVLVPGALRSYTGASRVEAAGDTLTTLFDDLERRHPGLRFRVVDERNVLRPNMRVFVNGRCVRDLGHALRPDDDVAIVLALSGG</sequence>
<name>A0A5C6U589_9BURK</name>
<dbReference type="AlphaFoldDB" id="A0A5C6U589"/>
<dbReference type="InterPro" id="IPR016155">
    <property type="entry name" value="Mopterin_synth/thiamin_S_b"/>
</dbReference>
<dbReference type="InterPro" id="IPR052045">
    <property type="entry name" value="Sulfur_Carrier/Prot_Modifier"/>
</dbReference>
<dbReference type="PANTHER" id="PTHR38031:SF1">
    <property type="entry name" value="SULFUR CARRIER PROTEIN CYSO"/>
    <property type="match status" value="1"/>
</dbReference>
<dbReference type="InterPro" id="IPR012675">
    <property type="entry name" value="Beta-grasp_dom_sf"/>
</dbReference>
<proteinExistence type="predicted"/>
<keyword evidence="2" id="KW-1185">Reference proteome</keyword>
<gene>
    <name evidence="1" type="ORF">FSC37_18200</name>
</gene>
<evidence type="ECO:0000313" key="1">
    <source>
        <dbReference type="EMBL" id="TXC66996.1"/>
    </source>
</evidence>
<dbReference type="PANTHER" id="PTHR38031">
    <property type="entry name" value="SULFUR CARRIER PROTEIN SLR0821-RELATED"/>
    <property type="match status" value="1"/>
</dbReference>
<protein>
    <submittedName>
        <fullName evidence="1">MoaD/ThiS family protein</fullName>
    </submittedName>
</protein>
<dbReference type="EMBL" id="VOPW01000001">
    <property type="protein sequence ID" value="TXC66996.1"/>
    <property type="molecule type" value="Genomic_DNA"/>
</dbReference>
<organism evidence="1 2">
    <name type="scientific">Piscinibacter aquaticus</name>
    <dbReference type="NCBI Taxonomy" id="392597"/>
    <lineage>
        <taxon>Bacteria</taxon>
        <taxon>Pseudomonadati</taxon>
        <taxon>Pseudomonadota</taxon>
        <taxon>Betaproteobacteria</taxon>
        <taxon>Burkholderiales</taxon>
        <taxon>Sphaerotilaceae</taxon>
        <taxon>Piscinibacter</taxon>
    </lineage>
</organism>
<dbReference type="Pfam" id="PF02597">
    <property type="entry name" value="ThiS"/>
    <property type="match status" value="1"/>
</dbReference>
<comment type="caution">
    <text evidence="1">The sequence shown here is derived from an EMBL/GenBank/DDBJ whole genome shotgun (WGS) entry which is preliminary data.</text>
</comment>
<dbReference type="InterPro" id="IPR003749">
    <property type="entry name" value="ThiS/MoaD-like"/>
</dbReference>
<reference evidence="1 2" key="1">
    <citation type="submission" date="2019-08" db="EMBL/GenBank/DDBJ databases">
        <authorList>
            <person name="Khan S.A."/>
            <person name="Jeon C.O."/>
            <person name="Jeong S.E."/>
        </authorList>
    </citation>
    <scope>NUCLEOTIDE SEQUENCE [LARGE SCALE GENOMIC DNA]</scope>
    <source>
        <strain evidence="2">IMCC1728</strain>
    </source>
</reference>